<comment type="similarity">
    <text evidence="1">Belongs to the RelB/DinJ antitoxin family.</text>
</comment>
<dbReference type="PANTHER" id="PTHR38781:SF1">
    <property type="entry name" value="ANTITOXIN DINJ-RELATED"/>
    <property type="match status" value="1"/>
</dbReference>
<evidence type="ECO:0000313" key="4">
    <source>
        <dbReference type="Proteomes" id="UP001055911"/>
    </source>
</evidence>
<evidence type="ECO:0000313" key="3">
    <source>
        <dbReference type="EMBL" id="USS88973.1"/>
    </source>
</evidence>
<dbReference type="GO" id="GO:0006351">
    <property type="term" value="P:DNA-templated transcription"/>
    <property type="evidence" value="ECO:0007669"/>
    <property type="project" value="TreeGrafter"/>
</dbReference>
<keyword evidence="4" id="KW-1185">Reference proteome</keyword>
<dbReference type="Pfam" id="PF04221">
    <property type="entry name" value="RelB"/>
    <property type="match status" value="1"/>
</dbReference>
<dbReference type="NCBIfam" id="TIGR02384">
    <property type="entry name" value="RelB_DinJ"/>
    <property type="match status" value="1"/>
</dbReference>
<dbReference type="AlphaFoldDB" id="A0A9Q9E2V8"/>
<organism evidence="3 4">
    <name type="scientific">Fructilactobacillus cliffordii</name>
    <dbReference type="NCBI Taxonomy" id="2940299"/>
    <lineage>
        <taxon>Bacteria</taxon>
        <taxon>Bacillati</taxon>
        <taxon>Bacillota</taxon>
        <taxon>Bacilli</taxon>
        <taxon>Lactobacillales</taxon>
        <taxon>Lactobacillaceae</taxon>
        <taxon>Fructilactobacillus</taxon>
    </lineage>
</organism>
<dbReference type="EMBL" id="CP097119">
    <property type="protein sequence ID" value="USS88973.1"/>
    <property type="molecule type" value="Genomic_DNA"/>
</dbReference>
<dbReference type="Gene3D" id="1.10.1220.10">
    <property type="entry name" value="Met repressor-like"/>
    <property type="match status" value="1"/>
</dbReference>
<protein>
    <submittedName>
        <fullName evidence="3">Type II toxin-antitoxin system RelB/DinJ family antitoxin</fullName>
    </submittedName>
</protein>
<dbReference type="InterPro" id="IPR013321">
    <property type="entry name" value="Arc_rbn_hlx_hlx"/>
</dbReference>
<sequence>MKTNTAQIHFRTSTLNKDEFEKVLKENGLTAPEAFRIFMKQTINNNGLPFEVNQPNKRLKTAISSDDYVKFDNAQEGLDWLND</sequence>
<dbReference type="RefSeq" id="WP_252766490.1">
    <property type="nucleotide sequence ID" value="NZ_CP097117.1"/>
</dbReference>
<proteinExistence type="inferred from homology"/>
<dbReference type="InterPro" id="IPR007337">
    <property type="entry name" value="RelB/DinJ"/>
</dbReference>
<evidence type="ECO:0000256" key="1">
    <source>
        <dbReference type="ARBA" id="ARBA00010562"/>
    </source>
</evidence>
<evidence type="ECO:0000256" key="2">
    <source>
        <dbReference type="ARBA" id="ARBA00022649"/>
    </source>
</evidence>
<keyword evidence="2" id="KW-1277">Toxin-antitoxin system</keyword>
<reference evidence="3" key="1">
    <citation type="submission" date="2022-05" db="EMBL/GenBank/DDBJ databases">
        <authorList>
            <person name="Oliphant S.A."/>
            <person name="Watson-Haigh N.S."/>
            <person name="Sumby K.M."/>
            <person name="Gardner J.M."/>
            <person name="Jiranek V."/>
        </authorList>
    </citation>
    <scope>NUCLEOTIDE SEQUENCE</scope>
    <source>
        <strain evidence="3">KI4_B1</strain>
    </source>
</reference>
<gene>
    <name evidence="3" type="ORF">M3M40_05660</name>
</gene>
<accession>A0A9Q9E2V8</accession>
<name>A0A9Q9E2V8_9LACO</name>
<dbReference type="PANTHER" id="PTHR38781">
    <property type="entry name" value="ANTITOXIN DINJ-RELATED"/>
    <property type="match status" value="1"/>
</dbReference>
<dbReference type="Proteomes" id="UP001055911">
    <property type="component" value="Chromosome"/>
</dbReference>
<dbReference type="GO" id="GO:0006355">
    <property type="term" value="P:regulation of DNA-templated transcription"/>
    <property type="evidence" value="ECO:0007669"/>
    <property type="project" value="InterPro"/>
</dbReference>